<dbReference type="SUPFAM" id="SSF48239">
    <property type="entry name" value="Terpenoid cyclases/Protein prenyltransferases"/>
    <property type="match status" value="1"/>
</dbReference>
<reference evidence="3 4" key="2">
    <citation type="submission" date="2009-02" db="EMBL/GenBank/DDBJ databases">
        <title>Draft genome sequence of Blautia hydrogenotrophica DSM 10507 (Ruminococcus hydrogenotrophicus DSM 10507).</title>
        <authorList>
            <person name="Sudarsanam P."/>
            <person name="Ley R."/>
            <person name="Guruge J."/>
            <person name="Turnbaugh P.J."/>
            <person name="Mahowald M."/>
            <person name="Liep D."/>
            <person name="Gordon J."/>
        </authorList>
    </citation>
    <scope>NUCLEOTIDE SEQUENCE [LARGE SCALE GENOMIC DNA]</scope>
    <source>
        <strain evidence="4">DSM 10507 / JCM 14656 / S5a33</strain>
    </source>
</reference>
<sequence length="651" mass="72828">MSKWKKIGAFLLVLCLIAGLWTPVPIKAEGHTDYTPEELLEDIEGILLWEKSEEHLSAEDNLLDAVFLQGVGNSSIDWLVFGMGRSGYPDDYSGFRAVAEEKISSEYQKTGGLDREKATEWHRMALAILAAGGDPTAVGADQDGNPINLVVDGVYDMQEGMSPGKQGINGWIFGLLTLDSLRYQVPEGAAETRESILISILEKQLADGGFSLNASTEEDMSDVDLTAMAIQALAPYYNSEQTYTYERMGRKVTQTVRQSVDEALKCLSDRQLDSGGFISMGFENSESCSQVITALCSLGIDPGKDERFIKDGHTVLDALMSYQQKDGGFLHSREYDEENPEADPDASNLLASGQACYALTALCRYYGGLRTLYDFREEPSQEVKEQITQARAAIQGLGDSAETSALQAAYEAYLAVPVEERSYVYEYADLAEQMKEAGLANDSEYLAASMEQNTKGNGTITSLFGKEIDMSADIEFSQEDAEAVKKLPETVTTENYVEVVKLLDKLNKSENQEDYEKERGILQKKKEEILKIQEEIADINNTVLEKLYPLEDISREDKKTVEDLQKRIAALSEYDRQEILQYEDIREASVRIKNQETALMVSIVVGVLIVLILLVVFLRMRKRRAKRLEQRRAVRYDAEDDEDDDEDDEEE</sequence>
<dbReference type="AlphaFoldDB" id="C0CJ08"/>
<evidence type="ECO:0000256" key="2">
    <source>
        <dbReference type="SAM" id="Phobius"/>
    </source>
</evidence>
<dbReference type="eggNOG" id="COG2247">
    <property type="taxonomic scope" value="Bacteria"/>
</dbReference>
<evidence type="ECO:0000313" key="3">
    <source>
        <dbReference type="EMBL" id="EEG50265.1"/>
    </source>
</evidence>
<dbReference type="RefSeq" id="WP_005946339.1">
    <property type="nucleotide sequence ID" value="NZ_GG657679.1"/>
</dbReference>
<dbReference type="CDD" id="cd00688">
    <property type="entry name" value="ISOPREN_C2_like"/>
    <property type="match status" value="1"/>
</dbReference>
<dbReference type="InterPro" id="IPR008930">
    <property type="entry name" value="Terpenoid_cyclase/PrenylTrfase"/>
</dbReference>
<feature type="transmembrane region" description="Helical" evidence="2">
    <location>
        <begin position="598"/>
        <end position="618"/>
    </location>
</feature>
<dbReference type="PATRIC" id="fig|476272.21.peg.3831"/>
<dbReference type="Proteomes" id="UP000003100">
    <property type="component" value="Unassembled WGS sequence"/>
</dbReference>
<dbReference type="EMBL" id="ACBZ01000033">
    <property type="protein sequence ID" value="EEG50265.1"/>
    <property type="molecule type" value="Genomic_DNA"/>
</dbReference>
<proteinExistence type="predicted"/>
<name>C0CJ08_BLAHS</name>
<dbReference type="HOGENOM" id="CLU_466097_0_0_9"/>
<protein>
    <submittedName>
        <fullName evidence="3">Uncharacterized protein</fullName>
    </submittedName>
</protein>
<organism evidence="3 4">
    <name type="scientific">Blautia hydrogenotrophica (strain DSM 10507 / JCM 14656 / S5a33)</name>
    <name type="common">Ruminococcus hydrogenotrophicus</name>
    <dbReference type="NCBI Taxonomy" id="476272"/>
    <lineage>
        <taxon>Bacteria</taxon>
        <taxon>Bacillati</taxon>
        <taxon>Bacillota</taxon>
        <taxon>Clostridia</taxon>
        <taxon>Lachnospirales</taxon>
        <taxon>Lachnospiraceae</taxon>
        <taxon>Blautia</taxon>
    </lineage>
</organism>
<dbReference type="InterPro" id="IPR006373">
    <property type="entry name" value="VSA_Rifin"/>
</dbReference>
<gene>
    <name evidence="3" type="ORF">RUMHYD_00825</name>
</gene>
<keyword evidence="4" id="KW-1185">Reference proteome</keyword>
<comment type="caution">
    <text evidence="3">The sequence shown here is derived from an EMBL/GenBank/DDBJ whole genome shotgun (WGS) entry which is preliminary data.</text>
</comment>
<keyword evidence="2" id="KW-0812">Transmembrane</keyword>
<evidence type="ECO:0000313" key="4">
    <source>
        <dbReference type="Proteomes" id="UP000003100"/>
    </source>
</evidence>
<evidence type="ECO:0000256" key="1">
    <source>
        <dbReference type="SAM" id="Coils"/>
    </source>
</evidence>
<keyword evidence="1" id="KW-0175">Coiled coil</keyword>
<dbReference type="Gene3D" id="1.50.10.20">
    <property type="match status" value="1"/>
</dbReference>
<keyword evidence="2" id="KW-1133">Transmembrane helix</keyword>
<dbReference type="Pfam" id="PF02009">
    <property type="entry name" value="RIFIN"/>
    <property type="match status" value="1"/>
</dbReference>
<reference evidence="3 4" key="1">
    <citation type="submission" date="2009-01" db="EMBL/GenBank/DDBJ databases">
        <authorList>
            <person name="Fulton L."/>
            <person name="Clifton S."/>
            <person name="Fulton B."/>
            <person name="Xu J."/>
            <person name="Minx P."/>
            <person name="Pepin K.H."/>
            <person name="Johnson M."/>
            <person name="Bhonagiri V."/>
            <person name="Nash W.E."/>
            <person name="Mardis E.R."/>
            <person name="Wilson R.K."/>
        </authorList>
    </citation>
    <scope>NUCLEOTIDE SEQUENCE [LARGE SCALE GENOMIC DNA]</scope>
    <source>
        <strain evidence="4">DSM 10507 / JCM 14656 / S5a33</strain>
    </source>
</reference>
<feature type="coiled-coil region" evidence="1">
    <location>
        <begin position="515"/>
        <end position="542"/>
    </location>
</feature>
<accession>C0CJ08</accession>
<keyword evidence="2" id="KW-0472">Membrane</keyword>